<proteinExistence type="predicted"/>
<name>A0A151Z3H0_TIELA</name>
<comment type="caution">
    <text evidence="1">The sequence shown here is derived from an EMBL/GenBank/DDBJ whole genome shotgun (WGS) entry which is preliminary data.</text>
</comment>
<evidence type="ECO:0000313" key="2">
    <source>
        <dbReference type="Proteomes" id="UP000076078"/>
    </source>
</evidence>
<dbReference type="Proteomes" id="UP000076078">
    <property type="component" value="Unassembled WGS sequence"/>
</dbReference>
<dbReference type="InParanoid" id="A0A151Z3H0"/>
<gene>
    <name evidence="1" type="ORF">DLAC_11062</name>
</gene>
<evidence type="ECO:0000313" key="1">
    <source>
        <dbReference type="EMBL" id="KYQ88364.1"/>
    </source>
</evidence>
<keyword evidence="2" id="KW-1185">Reference proteome</keyword>
<sequence>MCTRKQIELIVSVSCFDSVYSNDDIFQYDIVWLYLINAPPTYKFPSSGRAYRSITSLTIFPMTISSLESLYTLIDNLEVVKKLECSNIRLHDKPGYLNIHDDILGRVSQSKISKTIETFEYYGSEGSSIKHSTISTLISSLVKIQSIIIVIPNSDIHNEGVTQPIVNNNRITHLDLDIMINQESTLDFLSSISKLNIRSLAINTSLLLNHQRNFHKYPIFQNLESLVLRNTTDPSLSKDGESIYIRLFTTKLLTSPEVFKSIHSLELLFFNISEYMDCFNDRFVNVTSMKFMNITVKQCIGFIGLNLPNLRSLLINYLQIPEDEPLSSLIQQIQSNVILECLEIEQTSNNQKYQKIPIIIDILTHNHTLRKLNLPFGTNLNVIQPDQLLQLEDILKFNKQIQCIPFIERPIVILLIKYDCKYK</sequence>
<dbReference type="SUPFAM" id="SSF52047">
    <property type="entry name" value="RNI-like"/>
    <property type="match status" value="1"/>
</dbReference>
<reference evidence="1 2" key="1">
    <citation type="submission" date="2015-12" db="EMBL/GenBank/DDBJ databases">
        <title>Dictyostelia acquired genes for synthesis and detection of signals that induce cell-type specialization by lateral gene transfer from prokaryotes.</title>
        <authorList>
            <person name="Gloeckner G."/>
            <person name="Schaap P."/>
        </authorList>
    </citation>
    <scope>NUCLEOTIDE SEQUENCE [LARGE SCALE GENOMIC DNA]</scope>
    <source>
        <strain evidence="1 2">TK</strain>
    </source>
</reference>
<accession>A0A151Z3H0</accession>
<dbReference type="EMBL" id="LODT01000051">
    <property type="protein sequence ID" value="KYQ88364.1"/>
    <property type="molecule type" value="Genomic_DNA"/>
</dbReference>
<dbReference type="AlphaFoldDB" id="A0A151Z3H0"/>
<organism evidence="1 2">
    <name type="scientific">Tieghemostelium lacteum</name>
    <name type="common">Slime mold</name>
    <name type="synonym">Dictyostelium lacteum</name>
    <dbReference type="NCBI Taxonomy" id="361077"/>
    <lineage>
        <taxon>Eukaryota</taxon>
        <taxon>Amoebozoa</taxon>
        <taxon>Evosea</taxon>
        <taxon>Eumycetozoa</taxon>
        <taxon>Dictyostelia</taxon>
        <taxon>Dictyosteliales</taxon>
        <taxon>Raperosteliaceae</taxon>
        <taxon>Tieghemostelium</taxon>
    </lineage>
</organism>
<protein>
    <submittedName>
        <fullName evidence="1">Uncharacterized protein</fullName>
    </submittedName>
</protein>